<comment type="caution">
    <text evidence="4">The sequence shown here is derived from an EMBL/GenBank/DDBJ whole genome shotgun (WGS) entry which is preliminary data.</text>
</comment>
<dbReference type="InterPro" id="IPR001509">
    <property type="entry name" value="Epimerase_deHydtase"/>
</dbReference>
<evidence type="ECO:0000259" key="3">
    <source>
        <dbReference type="Pfam" id="PF08338"/>
    </source>
</evidence>
<dbReference type="InterPro" id="IPR013549">
    <property type="entry name" value="DUF1731"/>
</dbReference>
<gene>
    <name evidence="4" type="ORF">BX611_0114</name>
</gene>
<dbReference type="PANTHER" id="PTHR11092">
    <property type="entry name" value="SUGAR NUCLEOTIDE EPIMERASE RELATED"/>
    <property type="match status" value="1"/>
</dbReference>
<evidence type="ECO:0008006" key="6">
    <source>
        <dbReference type="Google" id="ProtNLM"/>
    </source>
</evidence>
<dbReference type="Pfam" id="PF01370">
    <property type="entry name" value="Epimerase"/>
    <property type="match status" value="1"/>
</dbReference>
<dbReference type="Gene3D" id="3.40.50.720">
    <property type="entry name" value="NAD(P)-binding Rossmann-like Domain"/>
    <property type="match status" value="1"/>
</dbReference>
<dbReference type="NCBIfam" id="TIGR01777">
    <property type="entry name" value="yfcH"/>
    <property type="match status" value="1"/>
</dbReference>
<evidence type="ECO:0000259" key="2">
    <source>
        <dbReference type="Pfam" id="PF01370"/>
    </source>
</evidence>
<proteinExistence type="inferred from homology"/>
<dbReference type="RefSeq" id="WP_115877543.1">
    <property type="nucleotide sequence ID" value="NZ_QTTQ01000009.1"/>
</dbReference>
<dbReference type="OrthoDB" id="9801773at2"/>
<accession>A0A3D9RSA1</accession>
<dbReference type="SUPFAM" id="SSF51735">
    <property type="entry name" value="NAD(P)-binding Rossmann-fold domains"/>
    <property type="match status" value="1"/>
</dbReference>
<evidence type="ECO:0000313" key="4">
    <source>
        <dbReference type="EMBL" id="REE82839.1"/>
    </source>
</evidence>
<evidence type="ECO:0000313" key="5">
    <source>
        <dbReference type="Proteomes" id="UP000256429"/>
    </source>
</evidence>
<dbReference type="Pfam" id="PF08338">
    <property type="entry name" value="DUF1731"/>
    <property type="match status" value="1"/>
</dbReference>
<dbReference type="InterPro" id="IPR036291">
    <property type="entry name" value="NAD(P)-bd_dom_sf"/>
</dbReference>
<dbReference type="EMBL" id="QTTQ01000009">
    <property type="protein sequence ID" value="REE82839.1"/>
    <property type="molecule type" value="Genomic_DNA"/>
</dbReference>
<evidence type="ECO:0000256" key="1">
    <source>
        <dbReference type="ARBA" id="ARBA00009353"/>
    </source>
</evidence>
<comment type="similarity">
    <text evidence="1">Belongs to the NAD(P)-dependent epimerase/dehydratase family. SDR39U1 subfamily.</text>
</comment>
<feature type="domain" description="NAD-dependent epimerase/dehydratase" evidence="2">
    <location>
        <begin position="4"/>
        <end position="222"/>
    </location>
</feature>
<dbReference type="Proteomes" id="UP000256429">
    <property type="component" value="Unassembled WGS sequence"/>
</dbReference>
<name>A0A3D9RSA1_9FLAO</name>
<dbReference type="AlphaFoldDB" id="A0A3D9RSA1"/>
<dbReference type="PANTHER" id="PTHR11092:SF0">
    <property type="entry name" value="EPIMERASE FAMILY PROTEIN SDR39U1"/>
    <property type="match status" value="1"/>
</dbReference>
<sequence length="299" mass="33158">MASILVTGGSGLIGSYLCNLLKSKGHQVSILSRNKTSEPTIFYWDINKNYIDSEAITSAEYIIHLAGAGIADKRWTKARKKVLIDSRVKSTNLLFNKVKELNPNLKGFISASGIGYYGAITSQNIYSETDKPGNDFLSKICILWEKAILKFNSLNIRTVVIRTGVVFSKEGGALEKISKPIKLGFGAALGNGEQYIPWITTEDLCNIYLEAIDNKYIKGIYNAVSPEHITNKTLTLTIAKKFKKHLWLPNVPSFILKIMLGELAIILLEGSRVSSKKIRSTGFKFKSPTLKDALNNLNH</sequence>
<dbReference type="InterPro" id="IPR010099">
    <property type="entry name" value="SDR39U1"/>
</dbReference>
<feature type="domain" description="DUF1731" evidence="3">
    <location>
        <begin position="251"/>
        <end position="297"/>
    </location>
</feature>
<protein>
    <recommendedName>
        <fullName evidence="6">TIGR01777 family protein</fullName>
    </recommendedName>
</protein>
<organism evidence="4 5">
    <name type="scientific">Lutibacter oceani</name>
    <dbReference type="NCBI Taxonomy" id="1853311"/>
    <lineage>
        <taxon>Bacteria</taxon>
        <taxon>Pseudomonadati</taxon>
        <taxon>Bacteroidota</taxon>
        <taxon>Flavobacteriia</taxon>
        <taxon>Flavobacteriales</taxon>
        <taxon>Flavobacteriaceae</taxon>
        <taxon>Lutibacter</taxon>
    </lineage>
</organism>
<reference evidence="4 5" key="1">
    <citation type="submission" date="2018-08" db="EMBL/GenBank/DDBJ databases">
        <title>Genomic Encyclopedia of Type Strains, Phase III (KMG-III): the genomes of soil and plant-associated and newly described type strains.</title>
        <authorList>
            <person name="Whitman W."/>
        </authorList>
    </citation>
    <scope>NUCLEOTIDE SEQUENCE [LARGE SCALE GENOMIC DNA]</scope>
    <source>
        <strain evidence="4 5">325-5</strain>
    </source>
</reference>
<keyword evidence="5" id="KW-1185">Reference proteome</keyword>